<comment type="similarity">
    <text evidence="2">Belongs to the glycosyltransferase 31 family. Beta3-Gal-T subfamily.</text>
</comment>
<sequence length="320" mass="37722">MNTWIKNCDNYHIINVENSKKRKNNLFNVKSIFHNDNNDDDGSVFECETNFTGHNFRKYVKNILAKSAWEGLCKSLHIINSCCFEWLIIVPDSVFVLLENLKFFIKNLNSSEYHYFGYPLEHYEANFNTLSAGILLSRGSLRKLLKKFQNITDCENTGKHWKNEDLYLGFYLKELGILPMDTRDKEGRGRFHGFNINTLLWPGKLFYKSDYYKKALYPVPKGTNCCSPFSITVDLSDPTMAYKIYFFLYIIGNKQIKKQNFSNSQITNGFSWKDFLKERGYNDSAINNISSKEYYEIWEKILPPEKMYKEMRNFIQDTKS</sequence>
<dbReference type="RefSeq" id="XP_002426519.1">
    <property type="nucleotide sequence ID" value="XM_002426474.1"/>
</dbReference>
<evidence type="ECO:0000256" key="6">
    <source>
        <dbReference type="ARBA" id="ARBA00023136"/>
    </source>
</evidence>
<dbReference type="InParanoid" id="E0VK75"/>
<reference evidence="7" key="1">
    <citation type="submission" date="2007-04" db="EMBL/GenBank/DDBJ databases">
        <title>Annotation of Pediculus humanus corporis strain USDA.</title>
        <authorList>
            <person name="Kirkness E."/>
            <person name="Hannick L."/>
            <person name="Hass B."/>
            <person name="Bruggner R."/>
            <person name="Lawson D."/>
            <person name="Bidwell S."/>
            <person name="Joardar V."/>
            <person name="Caler E."/>
            <person name="Walenz B."/>
            <person name="Inman J."/>
            <person name="Schobel S."/>
            <person name="Galinsky K."/>
            <person name="Amedeo P."/>
            <person name="Strausberg R."/>
        </authorList>
    </citation>
    <scope>NUCLEOTIDE SEQUENCE</scope>
    <source>
        <strain evidence="7">USDA</strain>
    </source>
</reference>
<gene>
    <name evidence="8" type="primary">8235252</name>
    <name evidence="7" type="ORF">Phum_PHUM258000</name>
</gene>
<keyword evidence="5" id="KW-1133">Transmembrane helix</keyword>
<keyword evidence="7" id="KW-0808">Transferase</keyword>
<keyword evidence="6" id="KW-0472">Membrane</keyword>
<protein>
    <submittedName>
        <fullName evidence="7 8">Beta1,3-galactosyltransferase, putative</fullName>
    </submittedName>
</protein>
<dbReference type="GO" id="GO:0016263">
    <property type="term" value="F:glycoprotein-N-acetylgalactosamine 3-beta-galactosyltransferase activity"/>
    <property type="evidence" value="ECO:0007669"/>
    <property type="project" value="TreeGrafter"/>
</dbReference>
<dbReference type="KEGG" id="phu:Phum_PHUM258000"/>
<dbReference type="CTD" id="8235252"/>
<evidence type="ECO:0000256" key="2">
    <source>
        <dbReference type="ARBA" id="ARBA00006462"/>
    </source>
</evidence>
<dbReference type="eggNOG" id="KOG2246">
    <property type="taxonomic scope" value="Eukaryota"/>
</dbReference>
<dbReference type="InterPro" id="IPR026050">
    <property type="entry name" value="C1GALT1/C1GALT1_chp1"/>
</dbReference>
<evidence type="ECO:0000313" key="9">
    <source>
        <dbReference type="Proteomes" id="UP000009046"/>
    </source>
</evidence>
<name>E0VK75_PEDHC</name>
<evidence type="ECO:0000256" key="5">
    <source>
        <dbReference type="ARBA" id="ARBA00022989"/>
    </source>
</evidence>
<evidence type="ECO:0000256" key="3">
    <source>
        <dbReference type="ARBA" id="ARBA00022692"/>
    </source>
</evidence>
<reference evidence="8" key="3">
    <citation type="submission" date="2020-05" db="UniProtKB">
        <authorList>
            <consortium name="EnsemblMetazoa"/>
        </authorList>
    </citation>
    <scope>IDENTIFICATION</scope>
    <source>
        <strain evidence="8">USDA</strain>
    </source>
</reference>
<dbReference type="EMBL" id="DS235239">
    <property type="protein sequence ID" value="EEB13781.1"/>
    <property type="molecule type" value="Genomic_DNA"/>
</dbReference>
<proteinExistence type="inferred from homology"/>
<keyword evidence="7" id="KW-0328">Glycosyltransferase</keyword>
<dbReference type="EMBL" id="AAZO01002989">
    <property type="status" value="NOT_ANNOTATED_CDS"/>
    <property type="molecule type" value="Genomic_DNA"/>
</dbReference>
<evidence type="ECO:0000256" key="1">
    <source>
        <dbReference type="ARBA" id="ARBA00004606"/>
    </source>
</evidence>
<dbReference type="VEuPathDB" id="VectorBase:PHUM258000"/>
<accession>E0VK75</accession>
<keyword evidence="3" id="KW-0812">Transmembrane</keyword>
<keyword evidence="9" id="KW-1185">Reference proteome</keyword>
<evidence type="ECO:0000256" key="4">
    <source>
        <dbReference type="ARBA" id="ARBA00022968"/>
    </source>
</evidence>
<reference evidence="7" key="2">
    <citation type="submission" date="2007-04" db="EMBL/GenBank/DDBJ databases">
        <title>The genome of the human body louse.</title>
        <authorList>
            <consortium name="The Human Body Louse Genome Consortium"/>
            <person name="Kirkness E."/>
            <person name="Walenz B."/>
            <person name="Hass B."/>
            <person name="Bruggner R."/>
            <person name="Strausberg R."/>
        </authorList>
    </citation>
    <scope>NUCLEOTIDE SEQUENCE</scope>
    <source>
        <strain evidence="7">USDA</strain>
    </source>
</reference>
<keyword evidence="4" id="KW-0735">Signal-anchor</keyword>
<dbReference type="PANTHER" id="PTHR23033:SF14">
    <property type="entry name" value="GLYCOPROTEIN-N-ACETYLGALACTOSAMINE 3-BETA-GALACTOSYLTRANSFERASE 1-RELATED"/>
    <property type="match status" value="1"/>
</dbReference>
<dbReference type="Proteomes" id="UP000009046">
    <property type="component" value="Unassembled WGS sequence"/>
</dbReference>
<evidence type="ECO:0000313" key="7">
    <source>
        <dbReference type="EMBL" id="EEB13781.1"/>
    </source>
</evidence>
<dbReference type="STRING" id="121224.E0VK75"/>
<organism>
    <name type="scientific">Pediculus humanus subsp. corporis</name>
    <name type="common">Body louse</name>
    <dbReference type="NCBI Taxonomy" id="121224"/>
    <lineage>
        <taxon>Eukaryota</taxon>
        <taxon>Metazoa</taxon>
        <taxon>Ecdysozoa</taxon>
        <taxon>Arthropoda</taxon>
        <taxon>Hexapoda</taxon>
        <taxon>Insecta</taxon>
        <taxon>Pterygota</taxon>
        <taxon>Neoptera</taxon>
        <taxon>Paraneoptera</taxon>
        <taxon>Psocodea</taxon>
        <taxon>Troctomorpha</taxon>
        <taxon>Phthiraptera</taxon>
        <taxon>Anoplura</taxon>
        <taxon>Pediculidae</taxon>
        <taxon>Pediculus</taxon>
    </lineage>
</organism>
<dbReference type="OMA" id="RCNNIYF"/>
<dbReference type="AlphaFoldDB" id="E0VK75"/>
<dbReference type="EnsemblMetazoa" id="PHUM258000-RA">
    <property type="protein sequence ID" value="PHUM258000-PA"/>
    <property type="gene ID" value="PHUM258000"/>
</dbReference>
<dbReference type="Gene3D" id="3.90.550.50">
    <property type="match status" value="1"/>
</dbReference>
<dbReference type="GO" id="GO:0016020">
    <property type="term" value="C:membrane"/>
    <property type="evidence" value="ECO:0007669"/>
    <property type="project" value="UniProtKB-SubCell"/>
</dbReference>
<dbReference type="HOGENOM" id="CLU_869608_0_0_1"/>
<comment type="subcellular location">
    <subcellularLocation>
        <location evidence="1">Membrane</location>
        <topology evidence="1">Single-pass type II membrane protein</topology>
    </subcellularLocation>
</comment>
<dbReference type="GeneID" id="8235252"/>
<dbReference type="OrthoDB" id="414175at2759"/>
<evidence type="ECO:0000313" key="8">
    <source>
        <dbReference type="EnsemblMetazoa" id="PHUM258000-PA"/>
    </source>
</evidence>
<dbReference type="PANTHER" id="PTHR23033">
    <property type="entry name" value="BETA1,3-GALACTOSYLTRANSFERASE"/>
    <property type="match status" value="1"/>
</dbReference>